<dbReference type="AlphaFoldDB" id="A0A6H2A4M3"/>
<accession>A0A6H2A4M3</accession>
<gene>
    <name evidence="3" type="ORF">MM415A01573_0012</name>
    <name evidence="2" type="ORF">MM415B01824_0015</name>
    <name evidence="1" type="ORF">TM448A07310_0007</name>
</gene>
<dbReference type="EMBL" id="MT144572">
    <property type="protein sequence ID" value="QJA55153.1"/>
    <property type="molecule type" value="Genomic_DNA"/>
</dbReference>
<proteinExistence type="predicted"/>
<evidence type="ECO:0000313" key="3">
    <source>
        <dbReference type="EMBL" id="QJA76145.1"/>
    </source>
</evidence>
<name>A0A6H2A4M3_9ZZZZ</name>
<dbReference type="EMBL" id="MT142207">
    <property type="protein sequence ID" value="QJA76145.1"/>
    <property type="molecule type" value="Genomic_DNA"/>
</dbReference>
<protein>
    <submittedName>
        <fullName evidence="1">Uncharacterized protein</fullName>
    </submittedName>
</protein>
<sequence length="67" mass="8003">MCNHLFEYPIDTRENYNHDMKTLTGICRYCGAKQKALGYRGIESLIERYRPYGYLEYIDNPDTFVLE</sequence>
<organism evidence="1">
    <name type="scientific">viral metagenome</name>
    <dbReference type="NCBI Taxonomy" id="1070528"/>
    <lineage>
        <taxon>unclassified sequences</taxon>
        <taxon>metagenomes</taxon>
        <taxon>organismal metagenomes</taxon>
    </lineage>
</organism>
<evidence type="ECO:0000313" key="2">
    <source>
        <dbReference type="EMBL" id="QJA56578.1"/>
    </source>
</evidence>
<reference evidence="1" key="1">
    <citation type="submission" date="2020-03" db="EMBL/GenBank/DDBJ databases">
        <title>The deep terrestrial virosphere.</title>
        <authorList>
            <person name="Holmfeldt K."/>
            <person name="Nilsson E."/>
            <person name="Simone D."/>
            <person name="Lopez-Fernandez M."/>
            <person name="Wu X."/>
            <person name="de Brujin I."/>
            <person name="Lundin D."/>
            <person name="Andersson A."/>
            <person name="Bertilsson S."/>
            <person name="Dopson M."/>
        </authorList>
    </citation>
    <scope>NUCLEOTIDE SEQUENCE</scope>
    <source>
        <strain evidence="3">MM415A01573</strain>
        <strain evidence="2">MM415B01824</strain>
        <strain evidence="1">TM448A07310</strain>
    </source>
</reference>
<evidence type="ECO:0000313" key="1">
    <source>
        <dbReference type="EMBL" id="QJA55153.1"/>
    </source>
</evidence>
<dbReference type="EMBL" id="MT141227">
    <property type="protein sequence ID" value="QJA56578.1"/>
    <property type="molecule type" value="Genomic_DNA"/>
</dbReference>